<dbReference type="EMBL" id="AXCR01000004">
    <property type="protein sequence ID" value="KJR88690.1"/>
    <property type="molecule type" value="Genomic_DNA"/>
</dbReference>
<dbReference type="Gene3D" id="3.20.20.190">
    <property type="entry name" value="Phosphatidylinositol (PI) phosphodiesterase"/>
    <property type="match status" value="1"/>
</dbReference>
<feature type="signal peptide" evidence="2">
    <location>
        <begin position="1"/>
        <end position="19"/>
    </location>
</feature>
<feature type="compositionally biased region" description="Gly residues" evidence="1">
    <location>
        <begin position="346"/>
        <end position="358"/>
    </location>
</feature>
<organism evidence="3 4">
    <name type="scientific">Sporothrix schenckii 1099-18</name>
    <dbReference type="NCBI Taxonomy" id="1397361"/>
    <lineage>
        <taxon>Eukaryota</taxon>
        <taxon>Fungi</taxon>
        <taxon>Dikarya</taxon>
        <taxon>Ascomycota</taxon>
        <taxon>Pezizomycotina</taxon>
        <taxon>Sordariomycetes</taxon>
        <taxon>Sordariomycetidae</taxon>
        <taxon>Ophiostomatales</taxon>
        <taxon>Ophiostomataceae</taxon>
        <taxon>Sporothrix</taxon>
    </lineage>
</organism>
<dbReference type="InterPro" id="IPR051057">
    <property type="entry name" value="PI-PLC_domain"/>
</dbReference>
<dbReference type="RefSeq" id="XP_016591366.1">
    <property type="nucleotide sequence ID" value="XM_016734210.1"/>
</dbReference>
<dbReference type="AlphaFoldDB" id="A0A0F2MIK8"/>
<dbReference type="GO" id="GO:0006629">
    <property type="term" value="P:lipid metabolic process"/>
    <property type="evidence" value="ECO:0007669"/>
    <property type="project" value="InterPro"/>
</dbReference>
<dbReference type="PANTHER" id="PTHR13593:SF80">
    <property type="entry name" value="PLC-LIKE PHOSPHODIESTERASE"/>
    <property type="match status" value="1"/>
</dbReference>
<protein>
    <recommendedName>
        <fullName evidence="5">PLC-like phosphodiesterase</fullName>
    </recommendedName>
</protein>
<evidence type="ECO:0008006" key="5">
    <source>
        <dbReference type="Google" id="ProtNLM"/>
    </source>
</evidence>
<reference evidence="3 4" key="2">
    <citation type="journal article" date="2015" name="Eukaryot. Cell">
        <title>Asexual propagation of a virulent clone complex in a human and feline outbreak of sporotrichosis.</title>
        <authorList>
            <person name="Teixeira Mde M."/>
            <person name="Rodrigues A.M."/>
            <person name="Tsui C.K."/>
            <person name="de Almeida L.G."/>
            <person name="Van Diepeningen A.D."/>
            <person name="van den Ende B.G."/>
            <person name="Fernandes G.F."/>
            <person name="Kano R."/>
            <person name="Hamelin R.C."/>
            <person name="Lopes-Bezerra L.M."/>
            <person name="Vasconcelos A.T."/>
            <person name="de Hoog S."/>
            <person name="de Camargo Z.P."/>
            <person name="Felipe M.S."/>
        </authorList>
    </citation>
    <scope>NUCLEOTIDE SEQUENCE [LARGE SCALE GENOMIC DNA]</scope>
    <source>
        <strain evidence="3 4">1099-18</strain>
    </source>
</reference>
<sequence>MQPPLQFFLLLQALPVLRASAIPADGSTLDIRSKPLSNEPFIRPDADADADANEAGRDGCPSVSGTAAGLLGRTPSPSQSLSSPVSSSSSPSSSTSSTGMACNNSPLLCGRSYSSVTHLGAHDSAFLRDSHELSAIAGDQFFNATLALSAGVRLLQAQVHVLNGTLFLCHTSCGLLNAGLLETWLGLIARWLDTNPHDVVTLLLVNSDNQAAAVFGRIFQQAGLSKYGYARSASQQGAAGWPTLQAMIAANTRLVTFIASIAADASYPYLLNEFDHVFETPYMVTNLVQFSNCSLDRPPSAGSAAAALRRGMLPLLNHFAYAKVSSSIQIPDVSDIDVTNSPDTTGTGGGSNGGDGISGTLGAQANRCTAQWSGTKPAFLLVDFFNRGPAITTADNLNGLTAATTVGRTITQEMQQGAASRSTGVALAVQKAVFWRTMALVFVVGASQAL</sequence>
<evidence type="ECO:0000256" key="1">
    <source>
        <dbReference type="SAM" id="MobiDB-lite"/>
    </source>
</evidence>
<evidence type="ECO:0000313" key="3">
    <source>
        <dbReference type="EMBL" id="KJR88690.1"/>
    </source>
</evidence>
<gene>
    <name evidence="3" type="ORF">SPSK_07550</name>
</gene>
<evidence type="ECO:0000313" key="4">
    <source>
        <dbReference type="Proteomes" id="UP000033710"/>
    </source>
</evidence>
<feature type="region of interest" description="Disordered" evidence="1">
    <location>
        <begin position="335"/>
        <end position="358"/>
    </location>
</feature>
<accession>A0A0F2MIK8</accession>
<feature type="compositionally biased region" description="Low complexity" evidence="1">
    <location>
        <begin position="75"/>
        <end position="97"/>
    </location>
</feature>
<dbReference type="VEuPathDB" id="FungiDB:SPSK_07550"/>
<comment type="caution">
    <text evidence="3">The sequence shown here is derived from an EMBL/GenBank/DDBJ whole genome shotgun (WGS) entry which is preliminary data.</text>
</comment>
<dbReference type="Pfam" id="PF26146">
    <property type="entry name" value="PI-PLC_X"/>
    <property type="match status" value="1"/>
</dbReference>
<proteinExistence type="predicted"/>
<dbReference type="KEGG" id="ssck:SPSK_07550"/>
<dbReference type="PANTHER" id="PTHR13593">
    <property type="match status" value="1"/>
</dbReference>
<name>A0A0F2MIK8_SPOSC</name>
<feature type="chain" id="PRO_5005435544" description="PLC-like phosphodiesterase" evidence="2">
    <location>
        <begin position="20"/>
        <end position="450"/>
    </location>
</feature>
<dbReference type="Proteomes" id="UP000033710">
    <property type="component" value="Unassembled WGS sequence"/>
</dbReference>
<feature type="region of interest" description="Disordered" evidence="1">
    <location>
        <begin position="27"/>
        <end position="99"/>
    </location>
</feature>
<keyword evidence="2" id="KW-0732">Signal</keyword>
<reference evidence="3 4" key="1">
    <citation type="journal article" date="2014" name="BMC Genomics">
        <title>Comparative genomics of the major fungal agents of human and animal Sporotrichosis: Sporothrix schenckii and Sporothrix brasiliensis.</title>
        <authorList>
            <person name="Teixeira M.M."/>
            <person name="de Almeida L.G."/>
            <person name="Kubitschek-Barreira P."/>
            <person name="Alves F.L."/>
            <person name="Kioshima E.S."/>
            <person name="Abadio A.K."/>
            <person name="Fernandes L."/>
            <person name="Derengowski L.S."/>
            <person name="Ferreira K.S."/>
            <person name="Souza R.C."/>
            <person name="Ruiz J.C."/>
            <person name="de Andrade N.C."/>
            <person name="Paes H.C."/>
            <person name="Nicola A.M."/>
            <person name="Albuquerque P."/>
            <person name="Gerber A.L."/>
            <person name="Martins V.P."/>
            <person name="Peconick L.D."/>
            <person name="Neto A.V."/>
            <person name="Chaucanez C.B."/>
            <person name="Silva P.A."/>
            <person name="Cunha O.L."/>
            <person name="de Oliveira F.F."/>
            <person name="dos Santos T.C."/>
            <person name="Barros A.L."/>
            <person name="Soares M.A."/>
            <person name="de Oliveira L.M."/>
            <person name="Marini M.M."/>
            <person name="Villalobos-Duno H."/>
            <person name="Cunha M.M."/>
            <person name="de Hoog S."/>
            <person name="da Silveira J.F."/>
            <person name="Henrissat B."/>
            <person name="Nino-Vega G.A."/>
            <person name="Cisalpino P.S."/>
            <person name="Mora-Montes H.M."/>
            <person name="Almeida S.R."/>
            <person name="Stajich J.E."/>
            <person name="Lopes-Bezerra L.M."/>
            <person name="Vasconcelos A.T."/>
            <person name="Felipe M.S."/>
        </authorList>
    </citation>
    <scope>NUCLEOTIDE SEQUENCE [LARGE SCALE GENOMIC DNA]</scope>
    <source>
        <strain evidence="3 4">1099-18</strain>
    </source>
</reference>
<dbReference type="OrthoDB" id="7984201at2759"/>
<dbReference type="SUPFAM" id="SSF51695">
    <property type="entry name" value="PLC-like phosphodiesterases"/>
    <property type="match status" value="1"/>
</dbReference>
<dbReference type="InterPro" id="IPR017946">
    <property type="entry name" value="PLC-like_Pdiesterase_TIM-brl"/>
</dbReference>
<dbReference type="GeneID" id="27669487"/>
<dbReference type="GO" id="GO:0008081">
    <property type="term" value="F:phosphoric diester hydrolase activity"/>
    <property type="evidence" value="ECO:0007669"/>
    <property type="project" value="InterPro"/>
</dbReference>
<evidence type="ECO:0000256" key="2">
    <source>
        <dbReference type="SAM" id="SignalP"/>
    </source>
</evidence>